<dbReference type="Proteomes" id="UP000184035">
    <property type="component" value="Unassembled WGS sequence"/>
</dbReference>
<evidence type="ECO:0000313" key="4">
    <source>
        <dbReference type="Proteomes" id="UP000184035"/>
    </source>
</evidence>
<evidence type="ECO:0000256" key="2">
    <source>
        <dbReference type="SAM" id="Coils"/>
    </source>
</evidence>
<dbReference type="Pfam" id="PF05949">
    <property type="entry name" value="DUF881"/>
    <property type="match status" value="1"/>
</dbReference>
<evidence type="ECO:0000256" key="1">
    <source>
        <dbReference type="ARBA" id="ARBA00009108"/>
    </source>
</evidence>
<gene>
    <name evidence="3" type="ORF">SAMN05443638_12824</name>
</gene>
<dbReference type="PANTHER" id="PTHR37313:SF2">
    <property type="entry name" value="UPF0749 PROTEIN YLXX"/>
    <property type="match status" value="1"/>
</dbReference>
<proteinExistence type="inferred from homology"/>
<organism evidence="3 4">
    <name type="scientific">Clostridium fallax</name>
    <dbReference type="NCBI Taxonomy" id="1533"/>
    <lineage>
        <taxon>Bacteria</taxon>
        <taxon>Bacillati</taxon>
        <taxon>Bacillota</taxon>
        <taxon>Clostridia</taxon>
        <taxon>Eubacteriales</taxon>
        <taxon>Clostridiaceae</taxon>
        <taxon>Clostridium</taxon>
    </lineage>
</organism>
<dbReference type="EMBL" id="FQVM01000028">
    <property type="protein sequence ID" value="SHF05741.1"/>
    <property type="molecule type" value="Genomic_DNA"/>
</dbReference>
<dbReference type="RefSeq" id="WP_072897293.1">
    <property type="nucleotide sequence ID" value="NZ_FQVM01000028.1"/>
</dbReference>
<keyword evidence="2" id="KW-0175">Coiled coil</keyword>
<protein>
    <submittedName>
        <fullName evidence="3">Uncharacterized conserved protein YlxW, UPF0749 family</fullName>
    </submittedName>
</protein>
<dbReference type="OrthoDB" id="9776196at2"/>
<dbReference type="Gene3D" id="3.30.70.1880">
    <property type="entry name" value="Protein of unknown function DUF881"/>
    <property type="match status" value="1"/>
</dbReference>
<sequence length="237" mass="26451">MKKFLSQIVVAIVCAILGFLLAYQFKVLNNKEKNVAETYDKSDLVSEVEALKKEKEDLQMQNKNLGEELKKIEDESTQTGDLTKEIKKQLDTSRMILGTVGVKGPGIILYLTPKSPVFTANNAEYIGEEELVYLVNLLNYSGAEAISINDIRITAQMGIKTAGNYIRIGKQNKIAPKDRVVIKVIGNRVTLQGGLEFGDALNYGVLVNYDKKIERKDDIEIGKTNEGFNTEFIKPVE</sequence>
<reference evidence="3 4" key="1">
    <citation type="submission" date="2016-11" db="EMBL/GenBank/DDBJ databases">
        <authorList>
            <person name="Jaros S."/>
            <person name="Januszkiewicz K."/>
            <person name="Wedrychowicz H."/>
        </authorList>
    </citation>
    <scope>NUCLEOTIDE SEQUENCE [LARGE SCALE GENOMIC DNA]</scope>
    <source>
        <strain evidence="3 4">DSM 2631</strain>
    </source>
</reference>
<dbReference type="AlphaFoldDB" id="A0A1M4YJ37"/>
<feature type="coiled-coil region" evidence="2">
    <location>
        <begin position="41"/>
        <end position="75"/>
    </location>
</feature>
<evidence type="ECO:0000313" key="3">
    <source>
        <dbReference type="EMBL" id="SHF05741.1"/>
    </source>
</evidence>
<dbReference type="PANTHER" id="PTHR37313">
    <property type="entry name" value="UPF0749 PROTEIN RV1825"/>
    <property type="match status" value="1"/>
</dbReference>
<accession>A0A1M4YJ37</accession>
<dbReference type="STRING" id="1533.SAMN05443638_12824"/>
<name>A0A1M4YJ37_9CLOT</name>
<comment type="similarity">
    <text evidence="1">Belongs to the UPF0749 family.</text>
</comment>
<dbReference type="InterPro" id="IPR010273">
    <property type="entry name" value="DUF881"/>
</dbReference>
<dbReference type="Gene3D" id="1.20.5.730">
    <property type="entry name" value="Single helix bin"/>
    <property type="match status" value="1"/>
</dbReference>
<keyword evidence="4" id="KW-1185">Reference proteome</keyword>